<dbReference type="CDD" id="cd13920">
    <property type="entry name" value="Stellacyanin"/>
    <property type="match status" value="1"/>
</dbReference>
<keyword evidence="2" id="KW-0186">Copper</keyword>
<evidence type="ECO:0000256" key="7">
    <source>
        <dbReference type="SAM" id="SignalP"/>
    </source>
</evidence>
<dbReference type="EMBL" id="CM018040">
    <property type="protein sequence ID" value="KAA8535115.1"/>
    <property type="molecule type" value="Genomic_DNA"/>
</dbReference>
<feature type="signal peptide" evidence="7">
    <location>
        <begin position="1"/>
        <end position="28"/>
    </location>
</feature>
<keyword evidence="6" id="KW-0812">Transmembrane</keyword>
<evidence type="ECO:0000256" key="2">
    <source>
        <dbReference type="ARBA" id="ARBA00023008"/>
    </source>
</evidence>
<dbReference type="GO" id="GO:0046872">
    <property type="term" value="F:metal ion binding"/>
    <property type="evidence" value="ECO:0007669"/>
    <property type="project" value="UniProtKB-KW"/>
</dbReference>
<keyword evidence="4" id="KW-0325">Glycoprotein</keyword>
<dbReference type="InterPro" id="IPR039391">
    <property type="entry name" value="Phytocyanin-like"/>
</dbReference>
<evidence type="ECO:0000259" key="8">
    <source>
        <dbReference type="PROSITE" id="PS51485"/>
    </source>
</evidence>
<keyword evidence="3" id="KW-1015">Disulfide bond</keyword>
<dbReference type="InterPro" id="IPR008972">
    <property type="entry name" value="Cupredoxin"/>
</dbReference>
<sequence>MAKRMNFATALAVVVVVLAASLLQKTSAATYVVGGSLGWTVPPGGPSAYSTWASQHNFTVGDVLVFNFTTGQHNVARVTREAFNACNITNPISIVTVGPANITLNATGEDYFICTVGRHCSLGQKLAINITSTSGPTASPPASPPTSPSPAPSPTGTLSPPPSMSPSPHSSHSPSPSPTTPGTISPPPPDTITPSGTTTPPPPPPPPSSSAMPTAVATFSVIFMSIAIAVLC</sequence>
<dbReference type="PANTHER" id="PTHR33021">
    <property type="entry name" value="BLUE COPPER PROTEIN"/>
    <property type="match status" value="1"/>
</dbReference>
<feature type="compositionally biased region" description="Pro residues" evidence="5">
    <location>
        <begin position="175"/>
        <end position="191"/>
    </location>
</feature>
<dbReference type="GO" id="GO:0005886">
    <property type="term" value="C:plasma membrane"/>
    <property type="evidence" value="ECO:0007669"/>
    <property type="project" value="TreeGrafter"/>
</dbReference>
<dbReference type="PROSITE" id="PS00196">
    <property type="entry name" value="COPPER_BLUE"/>
    <property type="match status" value="1"/>
</dbReference>
<dbReference type="InterPro" id="IPR003245">
    <property type="entry name" value="Phytocyanin_dom"/>
</dbReference>
<proteinExistence type="predicted"/>
<evidence type="ECO:0000313" key="10">
    <source>
        <dbReference type="Proteomes" id="UP000325577"/>
    </source>
</evidence>
<dbReference type="GO" id="GO:0009055">
    <property type="term" value="F:electron transfer activity"/>
    <property type="evidence" value="ECO:0007669"/>
    <property type="project" value="InterPro"/>
</dbReference>
<feature type="transmembrane region" description="Helical" evidence="6">
    <location>
        <begin position="211"/>
        <end position="231"/>
    </location>
</feature>
<feature type="compositionally biased region" description="Pro residues" evidence="5">
    <location>
        <begin position="138"/>
        <end position="165"/>
    </location>
</feature>
<dbReference type="Gene3D" id="2.60.40.420">
    <property type="entry name" value="Cupredoxins - blue copper proteins"/>
    <property type="match status" value="1"/>
</dbReference>
<dbReference type="FunFam" id="2.60.40.420:FF:000034">
    <property type="entry name" value="Cupredoxin superfamily protein"/>
    <property type="match status" value="1"/>
</dbReference>
<dbReference type="SUPFAM" id="SSF49503">
    <property type="entry name" value="Cupredoxins"/>
    <property type="match status" value="1"/>
</dbReference>
<feature type="chain" id="PRO_5023845824" description="Phytocyanin domain-containing protein" evidence="7">
    <location>
        <begin position="29"/>
        <end position="232"/>
    </location>
</feature>
<dbReference type="Pfam" id="PF02298">
    <property type="entry name" value="Cu_bind_like"/>
    <property type="match status" value="1"/>
</dbReference>
<dbReference type="PROSITE" id="PS51485">
    <property type="entry name" value="PHYTOCYANIN"/>
    <property type="match status" value="1"/>
</dbReference>
<keyword evidence="10" id="KW-1185">Reference proteome</keyword>
<evidence type="ECO:0000256" key="4">
    <source>
        <dbReference type="ARBA" id="ARBA00023180"/>
    </source>
</evidence>
<organism evidence="9 10">
    <name type="scientific">Nyssa sinensis</name>
    <dbReference type="NCBI Taxonomy" id="561372"/>
    <lineage>
        <taxon>Eukaryota</taxon>
        <taxon>Viridiplantae</taxon>
        <taxon>Streptophyta</taxon>
        <taxon>Embryophyta</taxon>
        <taxon>Tracheophyta</taxon>
        <taxon>Spermatophyta</taxon>
        <taxon>Magnoliopsida</taxon>
        <taxon>eudicotyledons</taxon>
        <taxon>Gunneridae</taxon>
        <taxon>Pentapetalae</taxon>
        <taxon>asterids</taxon>
        <taxon>Cornales</taxon>
        <taxon>Nyssaceae</taxon>
        <taxon>Nyssa</taxon>
    </lineage>
</organism>
<dbReference type="Proteomes" id="UP000325577">
    <property type="component" value="Linkage Group LG17"/>
</dbReference>
<dbReference type="PANTHER" id="PTHR33021:SF325">
    <property type="entry name" value="PHYTOCYANIN DOMAIN-CONTAINING PROTEIN"/>
    <property type="match status" value="1"/>
</dbReference>
<keyword evidence="6" id="KW-1133">Transmembrane helix</keyword>
<evidence type="ECO:0000313" key="9">
    <source>
        <dbReference type="EMBL" id="KAA8535115.1"/>
    </source>
</evidence>
<accession>A0A5J5AVF0</accession>
<feature type="compositionally biased region" description="Pro residues" evidence="5">
    <location>
        <begin position="199"/>
        <end position="208"/>
    </location>
</feature>
<feature type="region of interest" description="Disordered" evidence="5">
    <location>
        <begin position="131"/>
        <end position="213"/>
    </location>
</feature>
<protein>
    <recommendedName>
        <fullName evidence="8">Phytocyanin domain-containing protein</fullName>
    </recommendedName>
</protein>
<dbReference type="AlphaFoldDB" id="A0A5J5AVF0"/>
<evidence type="ECO:0000256" key="1">
    <source>
        <dbReference type="ARBA" id="ARBA00022723"/>
    </source>
</evidence>
<evidence type="ECO:0000256" key="5">
    <source>
        <dbReference type="SAM" id="MobiDB-lite"/>
    </source>
</evidence>
<feature type="domain" description="Phytocyanin" evidence="8">
    <location>
        <begin position="29"/>
        <end position="132"/>
    </location>
</feature>
<keyword evidence="7" id="KW-0732">Signal</keyword>
<evidence type="ECO:0000256" key="3">
    <source>
        <dbReference type="ARBA" id="ARBA00023157"/>
    </source>
</evidence>
<dbReference type="InterPro" id="IPR028871">
    <property type="entry name" value="BlueCu_1_BS"/>
</dbReference>
<reference evidence="9 10" key="1">
    <citation type="submission" date="2019-09" db="EMBL/GenBank/DDBJ databases">
        <title>A chromosome-level genome assembly of the Chinese tupelo Nyssa sinensis.</title>
        <authorList>
            <person name="Yang X."/>
            <person name="Kang M."/>
            <person name="Yang Y."/>
            <person name="Xiong H."/>
            <person name="Wang M."/>
            <person name="Zhang Z."/>
            <person name="Wang Z."/>
            <person name="Wu H."/>
            <person name="Ma T."/>
            <person name="Liu J."/>
            <person name="Xi Z."/>
        </authorList>
    </citation>
    <scope>NUCLEOTIDE SEQUENCE [LARGE SCALE GENOMIC DNA]</scope>
    <source>
        <strain evidence="9">J267</strain>
        <tissue evidence="9">Leaf</tissue>
    </source>
</reference>
<keyword evidence="6" id="KW-0472">Membrane</keyword>
<name>A0A5J5AVF0_9ASTE</name>
<evidence type="ECO:0000256" key="6">
    <source>
        <dbReference type="SAM" id="Phobius"/>
    </source>
</evidence>
<keyword evidence="1" id="KW-0479">Metal-binding</keyword>
<dbReference type="OrthoDB" id="5421909at2759"/>
<gene>
    <name evidence="9" type="ORF">F0562_030118</name>
</gene>